<keyword evidence="3" id="KW-1185">Reference proteome</keyword>
<dbReference type="InterPro" id="IPR027056">
    <property type="entry name" value="Gluconate_2DH_su3"/>
</dbReference>
<dbReference type="RefSeq" id="WP_091545387.1">
    <property type="nucleotide sequence ID" value="NZ_FONY01000019.1"/>
</dbReference>
<dbReference type="Proteomes" id="UP000199513">
    <property type="component" value="Unassembled WGS sequence"/>
</dbReference>
<evidence type="ECO:0000256" key="1">
    <source>
        <dbReference type="SAM" id="SignalP"/>
    </source>
</evidence>
<keyword evidence="1" id="KW-0732">Signal</keyword>
<protein>
    <submittedName>
        <fullName evidence="2">Gluconate 2-dehydrogenase subunit 3</fullName>
    </submittedName>
</protein>
<sequence length="195" mass="21653">MNRRDAIMRVSTMMGGTLAAPWLTSMLSGCSNSPEEKQAILESFTPEVKNLLAEIAETIIPATDTPGAKEAKVQDYIADIVADCFNEKDRTAFFNGLNEFQKKANETYQKGFEQLEEAQRIEFLTKMEQEAKDYAEANKGNKEAPAHIFRTLKGLTLTGYFTSEPGATKALTYVHIPGKYQGCIPLEKGQKAWAT</sequence>
<evidence type="ECO:0000313" key="2">
    <source>
        <dbReference type="EMBL" id="SFF18595.1"/>
    </source>
</evidence>
<accession>A0A1I2GLY7</accession>
<dbReference type="Pfam" id="PF13618">
    <property type="entry name" value="Gluconate_2-dh3"/>
    <property type="match status" value="1"/>
</dbReference>
<feature type="chain" id="PRO_5011756023" evidence="1">
    <location>
        <begin position="20"/>
        <end position="195"/>
    </location>
</feature>
<dbReference type="OrthoDB" id="6385145at2"/>
<dbReference type="AlphaFoldDB" id="A0A1I2GLY7"/>
<feature type="signal peptide" evidence="1">
    <location>
        <begin position="1"/>
        <end position="19"/>
    </location>
</feature>
<dbReference type="STRING" id="1003.SAMN04488541_101940"/>
<dbReference type="PROSITE" id="PS51257">
    <property type="entry name" value="PROKAR_LIPOPROTEIN"/>
    <property type="match status" value="1"/>
</dbReference>
<organism evidence="2 3">
    <name type="scientific">Thermoflexibacter ruber</name>
    <dbReference type="NCBI Taxonomy" id="1003"/>
    <lineage>
        <taxon>Bacteria</taxon>
        <taxon>Pseudomonadati</taxon>
        <taxon>Bacteroidota</taxon>
        <taxon>Cytophagia</taxon>
        <taxon>Cytophagales</taxon>
        <taxon>Thermoflexibacteraceae</taxon>
        <taxon>Thermoflexibacter</taxon>
    </lineage>
</organism>
<gene>
    <name evidence="2" type="ORF">SAMN04488541_101940</name>
</gene>
<dbReference type="EMBL" id="FONY01000019">
    <property type="protein sequence ID" value="SFF18595.1"/>
    <property type="molecule type" value="Genomic_DNA"/>
</dbReference>
<evidence type="ECO:0000313" key="3">
    <source>
        <dbReference type="Proteomes" id="UP000199513"/>
    </source>
</evidence>
<name>A0A1I2GLY7_9BACT</name>
<proteinExistence type="predicted"/>
<reference evidence="2 3" key="1">
    <citation type="submission" date="2016-10" db="EMBL/GenBank/DDBJ databases">
        <authorList>
            <person name="de Groot N.N."/>
        </authorList>
    </citation>
    <scope>NUCLEOTIDE SEQUENCE [LARGE SCALE GENOMIC DNA]</scope>
    <source>
        <strain>GEY</strain>
        <strain evidence="3">DSM 9560</strain>
    </source>
</reference>